<sequence>MDWMRSLSRGLSRSGRHRLVFIEKLCYVLCVVNRPSALLRFASTLTRRDVFISIYLGNSRRVMQCMILYFRSLLGIPSSHPVSFVYNALFPSKLCG</sequence>
<name>A0A5N7BWS6_PETAA</name>
<evidence type="ECO:0000313" key="1">
    <source>
        <dbReference type="EMBL" id="KAE8385947.1"/>
    </source>
</evidence>
<dbReference type="OrthoDB" id="10466359at2759"/>
<gene>
    <name evidence="1" type="ORF">BDV23DRAFT_10102</name>
</gene>
<dbReference type="AlphaFoldDB" id="A0A5N7BWS6"/>
<dbReference type="EMBL" id="ML735322">
    <property type="protein sequence ID" value="KAE8385947.1"/>
    <property type="molecule type" value="Genomic_DNA"/>
</dbReference>
<protein>
    <submittedName>
        <fullName evidence="1">Uncharacterized protein</fullName>
    </submittedName>
</protein>
<proteinExistence type="predicted"/>
<reference evidence="1" key="1">
    <citation type="submission" date="2019-04" db="EMBL/GenBank/DDBJ databases">
        <title>Friends and foes A comparative genomics studyof 23 Aspergillus species from section Flavi.</title>
        <authorList>
            <consortium name="DOE Joint Genome Institute"/>
            <person name="Kjaerbolling I."/>
            <person name="Vesth T."/>
            <person name="Frisvad J.C."/>
            <person name="Nybo J.L."/>
            <person name="Theobald S."/>
            <person name="Kildgaard S."/>
            <person name="Isbrandt T."/>
            <person name="Kuo A."/>
            <person name="Sato A."/>
            <person name="Lyhne E.K."/>
            <person name="Kogle M.E."/>
            <person name="Wiebenga A."/>
            <person name="Kun R.S."/>
            <person name="Lubbers R.J."/>
            <person name="Makela M.R."/>
            <person name="Barry K."/>
            <person name="Chovatia M."/>
            <person name="Clum A."/>
            <person name="Daum C."/>
            <person name="Haridas S."/>
            <person name="He G."/>
            <person name="LaButti K."/>
            <person name="Lipzen A."/>
            <person name="Mondo S."/>
            <person name="Riley R."/>
            <person name="Salamov A."/>
            <person name="Simmons B.A."/>
            <person name="Magnuson J.K."/>
            <person name="Henrissat B."/>
            <person name="Mortensen U.H."/>
            <person name="Larsen T.O."/>
            <person name="Devries R.P."/>
            <person name="Grigoriev I.V."/>
            <person name="Machida M."/>
            <person name="Baker S.E."/>
            <person name="Andersen M.R."/>
        </authorList>
    </citation>
    <scope>NUCLEOTIDE SEQUENCE [LARGE SCALE GENOMIC DNA]</scope>
    <source>
        <strain evidence="1">IBT 14317</strain>
    </source>
</reference>
<accession>A0A5N7BWS6</accession>
<dbReference type="Proteomes" id="UP000326877">
    <property type="component" value="Unassembled WGS sequence"/>
</dbReference>
<organism evidence="1">
    <name type="scientific">Petromyces alliaceus</name>
    <name type="common">Aspergillus alliaceus</name>
    <dbReference type="NCBI Taxonomy" id="209559"/>
    <lineage>
        <taxon>Eukaryota</taxon>
        <taxon>Fungi</taxon>
        <taxon>Dikarya</taxon>
        <taxon>Ascomycota</taxon>
        <taxon>Pezizomycotina</taxon>
        <taxon>Eurotiomycetes</taxon>
        <taxon>Eurotiomycetidae</taxon>
        <taxon>Eurotiales</taxon>
        <taxon>Aspergillaceae</taxon>
        <taxon>Aspergillus</taxon>
        <taxon>Aspergillus subgen. Circumdati</taxon>
    </lineage>
</organism>